<feature type="non-terminal residue" evidence="1">
    <location>
        <position position="139"/>
    </location>
</feature>
<protein>
    <submittedName>
        <fullName evidence="1">Uncharacterized protein</fullName>
    </submittedName>
</protein>
<accession>A0A8J2WX12</accession>
<feature type="non-terminal residue" evidence="1">
    <location>
        <position position="1"/>
    </location>
</feature>
<evidence type="ECO:0000313" key="1">
    <source>
        <dbReference type="EMBL" id="CAH0371857.1"/>
    </source>
</evidence>
<reference evidence="1" key="1">
    <citation type="submission" date="2021-11" db="EMBL/GenBank/DDBJ databases">
        <authorList>
            <consortium name="Genoscope - CEA"/>
            <person name="William W."/>
        </authorList>
    </citation>
    <scope>NUCLEOTIDE SEQUENCE</scope>
</reference>
<evidence type="ECO:0000313" key="2">
    <source>
        <dbReference type="Proteomes" id="UP000789595"/>
    </source>
</evidence>
<dbReference type="EMBL" id="CAKKNE010000003">
    <property type="protein sequence ID" value="CAH0371857.1"/>
    <property type="molecule type" value="Genomic_DNA"/>
</dbReference>
<dbReference type="Proteomes" id="UP000789595">
    <property type="component" value="Unassembled WGS sequence"/>
</dbReference>
<proteinExistence type="predicted"/>
<comment type="caution">
    <text evidence="1">The sequence shown here is derived from an EMBL/GenBank/DDBJ whole genome shotgun (WGS) entry which is preliminary data.</text>
</comment>
<organism evidence="1 2">
    <name type="scientific">Pelagomonas calceolata</name>
    <dbReference type="NCBI Taxonomy" id="35677"/>
    <lineage>
        <taxon>Eukaryota</taxon>
        <taxon>Sar</taxon>
        <taxon>Stramenopiles</taxon>
        <taxon>Ochrophyta</taxon>
        <taxon>Pelagophyceae</taxon>
        <taxon>Pelagomonadales</taxon>
        <taxon>Pelagomonadaceae</taxon>
        <taxon>Pelagomonas</taxon>
    </lineage>
</organism>
<dbReference type="AlphaFoldDB" id="A0A8J2WX12"/>
<sequence length="139" mass="14981">VVERVAPQPEDVLRGAVEVVAREDDPRRGAGERRRLGGPQRSEAAVHVLVAGAVRRRDAAGALGRDLRVVVEVAGKRRIEGAPPVALRRRERRGRREAAERGAAHALVLGENCAARSFRIDPASAIVVERQEGAHSRAA</sequence>
<name>A0A8J2WX12_9STRA</name>
<gene>
    <name evidence="1" type="ORF">PECAL_3P18150</name>
</gene>
<keyword evidence="2" id="KW-1185">Reference proteome</keyword>